<feature type="signal peptide" evidence="1">
    <location>
        <begin position="1"/>
        <end position="20"/>
    </location>
</feature>
<gene>
    <name evidence="2" type="ORF">SAMN05444414_10348</name>
</gene>
<evidence type="ECO:0000313" key="2">
    <source>
        <dbReference type="EMBL" id="SHK95972.1"/>
    </source>
</evidence>
<dbReference type="Proteomes" id="UP000184191">
    <property type="component" value="Unassembled WGS sequence"/>
</dbReference>
<reference evidence="3" key="1">
    <citation type="submission" date="2016-11" db="EMBL/GenBank/DDBJ databases">
        <authorList>
            <person name="Varghese N."/>
            <person name="Submissions S."/>
        </authorList>
    </citation>
    <scope>NUCLEOTIDE SEQUENCE [LARGE SCALE GENOMIC DNA]</scope>
    <source>
        <strain evidence="3">DSM 29327</strain>
    </source>
</reference>
<proteinExistence type="predicted"/>
<protein>
    <recommendedName>
        <fullName evidence="4">Beta-barrel assembly machine subunit BamF</fullName>
    </recommendedName>
</protein>
<accession>A0A1M6WQE0</accession>
<dbReference type="PROSITE" id="PS51257">
    <property type="entry name" value="PROKAR_LIPOPROTEIN"/>
    <property type="match status" value="1"/>
</dbReference>
<dbReference type="AlphaFoldDB" id="A0A1M6WQE0"/>
<sequence>MRLCPAPILAAMAVSLIAGCDPFPAFEVSESARAAAYPALVPVEEIVSQVPAEAIAPETSPDLAARAARLKARAARLKGSVVDAETQKRMQTGVK</sequence>
<organism evidence="2 3">
    <name type="scientific">Roseovarius marisflavi</name>
    <dbReference type="NCBI Taxonomy" id="1054996"/>
    <lineage>
        <taxon>Bacteria</taxon>
        <taxon>Pseudomonadati</taxon>
        <taxon>Pseudomonadota</taxon>
        <taxon>Alphaproteobacteria</taxon>
        <taxon>Rhodobacterales</taxon>
        <taxon>Roseobacteraceae</taxon>
        <taxon>Roseovarius</taxon>
    </lineage>
</organism>
<dbReference type="STRING" id="1054996.SAMN05444414_10348"/>
<keyword evidence="3" id="KW-1185">Reference proteome</keyword>
<evidence type="ECO:0000256" key="1">
    <source>
        <dbReference type="SAM" id="SignalP"/>
    </source>
</evidence>
<dbReference type="EMBL" id="FRBN01000003">
    <property type="protein sequence ID" value="SHK95972.1"/>
    <property type="molecule type" value="Genomic_DNA"/>
</dbReference>
<evidence type="ECO:0008006" key="4">
    <source>
        <dbReference type="Google" id="ProtNLM"/>
    </source>
</evidence>
<feature type="chain" id="PRO_5013223527" description="Beta-barrel assembly machine subunit BamF" evidence="1">
    <location>
        <begin position="21"/>
        <end position="95"/>
    </location>
</feature>
<dbReference type="OrthoDB" id="7745740at2"/>
<name>A0A1M6WQE0_9RHOB</name>
<evidence type="ECO:0000313" key="3">
    <source>
        <dbReference type="Proteomes" id="UP000184191"/>
    </source>
</evidence>
<keyword evidence="1" id="KW-0732">Signal</keyword>